<dbReference type="PANTHER" id="PTHR23416:SF23">
    <property type="entry name" value="ACETYLTRANSFERASE C18B11.09C-RELATED"/>
    <property type="match status" value="1"/>
</dbReference>
<gene>
    <name evidence="4" type="ORF">J0A69_12990</name>
</gene>
<organism evidence="4 5">
    <name type="scientific">Algoriphagus pacificus</name>
    <dbReference type="NCBI Taxonomy" id="2811234"/>
    <lineage>
        <taxon>Bacteria</taxon>
        <taxon>Pseudomonadati</taxon>
        <taxon>Bacteroidota</taxon>
        <taxon>Cytophagia</taxon>
        <taxon>Cytophagales</taxon>
        <taxon>Cyclobacteriaceae</taxon>
        <taxon>Algoriphagus</taxon>
    </lineage>
</organism>
<name>A0ABS3CGZ1_9BACT</name>
<dbReference type="SUPFAM" id="SSF51161">
    <property type="entry name" value="Trimeric LpxA-like enzymes"/>
    <property type="match status" value="1"/>
</dbReference>
<feature type="transmembrane region" description="Helical" evidence="3">
    <location>
        <begin position="24"/>
        <end position="47"/>
    </location>
</feature>
<accession>A0ABS3CGZ1</accession>
<dbReference type="InterPro" id="IPR051159">
    <property type="entry name" value="Hexapeptide_acetyltransf"/>
</dbReference>
<evidence type="ECO:0000313" key="5">
    <source>
        <dbReference type="Proteomes" id="UP000664480"/>
    </source>
</evidence>
<dbReference type="PANTHER" id="PTHR23416">
    <property type="entry name" value="SIALIC ACID SYNTHASE-RELATED"/>
    <property type="match status" value="1"/>
</dbReference>
<keyword evidence="2" id="KW-0808">Transferase</keyword>
<dbReference type="Proteomes" id="UP000664480">
    <property type="component" value="Unassembled WGS sequence"/>
</dbReference>
<keyword evidence="3" id="KW-0812">Transmembrane</keyword>
<comment type="caution">
    <text evidence="4">The sequence shown here is derived from an EMBL/GenBank/DDBJ whole genome shotgun (WGS) entry which is preliminary data.</text>
</comment>
<dbReference type="InterPro" id="IPR011004">
    <property type="entry name" value="Trimer_LpxA-like_sf"/>
</dbReference>
<evidence type="ECO:0000256" key="2">
    <source>
        <dbReference type="ARBA" id="ARBA00022679"/>
    </source>
</evidence>
<evidence type="ECO:0000256" key="1">
    <source>
        <dbReference type="ARBA" id="ARBA00007274"/>
    </source>
</evidence>
<sequence>MQTDLNLFKSNTFDKGAGLLKRTLWFLIHALIIESAWMPVMGLKIYLLRIFGAKLGRGLIIKTSVRIKFPWKLELGDYVWLGEGCWIDNLDNIKIGSHVCISQGAQLLTGNHDYTMSSFDYRNAPIVLEDGVWIGAQAVVCPGVVCKSHSILTVGSIATRDLEQFTVYQGNPAVPIRKRKIK</sequence>
<dbReference type="NCBIfam" id="NF007797">
    <property type="entry name" value="PRK10502.1"/>
    <property type="match status" value="1"/>
</dbReference>
<evidence type="ECO:0000256" key="3">
    <source>
        <dbReference type="SAM" id="Phobius"/>
    </source>
</evidence>
<dbReference type="RefSeq" id="WP_206587037.1">
    <property type="nucleotide sequence ID" value="NZ_JAFKCU010000003.1"/>
</dbReference>
<keyword evidence="5" id="KW-1185">Reference proteome</keyword>
<reference evidence="4 5" key="1">
    <citation type="submission" date="2021-03" db="EMBL/GenBank/DDBJ databases">
        <title>novel species isolated from a fishpond in China.</title>
        <authorList>
            <person name="Lu H."/>
            <person name="Cai Z."/>
        </authorList>
    </citation>
    <scope>NUCLEOTIDE SEQUENCE [LARGE SCALE GENOMIC DNA]</scope>
    <source>
        <strain evidence="4 5">YJ13C</strain>
    </source>
</reference>
<protein>
    <submittedName>
        <fullName evidence="4">WcaF family extracellular polysaccharide biosynthesis acetyltransferase</fullName>
    </submittedName>
</protein>
<evidence type="ECO:0000313" key="4">
    <source>
        <dbReference type="EMBL" id="MBN7816357.1"/>
    </source>
</evidence>
<dbReference type="Gene3D" id="2.160.10.10">
    <property type="entry name" value="Hexapeptide repeat proteins"/>
    <property type="match status" value="1"/>
</dbReference>
<dbReference type="CDD" id="cd05825">
    <property type="entry name" value="LbH_wcaF_like"/>
    <property type="match status" value="1"/>
</dbReference>
<proteinExistence type="inferred from homology"/>
<comment type="similarity">
    <text evidence="1">Belongs to the transferase hexapeptide repeat family.</text>
</comment>
<keyword evidence="3" id="KW-1133">Transmembrane helix</keyword>
<keyword evidence="3" id="KW-0472">Membrane</keyword>
<dbReference type="EMBL" id="JAFKCU010000003">
    <property type="protein sequence ID" value="MBN7816357.1"/>
    <property type="molecule type" value="Genomic_DNA"/>
</dbReference>